<proteinExistence type="inferred from homology"/>
<reference evidence="8" key="1">
    <citation type="submission" date="2017-09" db="EMBL/GenBank/DDBJ databases">
        <title>Depth-based differentiation of microbial function through sediment-hosted aquifers and enrichment of novel symbionts in the deep terrestrial subsurface.</title>
        <authorList>
            <person name="Probst A.J."/>
            <person name="Ladd B."/>
            <person name="Jarett J.K."/>
            <person name="Geller-Mcgrath D.E."/>
            <person name="Sieber C.M.K."/>
            <person name="Emerson J.B."/>
            <person name="Anantharaman K."/>
            <person name="Thomas B.C."/>
            <person name="Malmstrom R."/>
            <person name="Stieglmeier M."/>
            <person name="Klingl A."/>
            <person name="Woyke T."/>
            <person name="Ryan C.M."/>
            <person name="Banfield J.F."/>
        </authorList>
    </citation>
    <scope>NUCLEOTIDE SEQUENCE [LARGE SCALE GENOMIC DNA]</scope>
</reference>
<keyword evidence="2 4" id="KW-0808">Transferase</keyword>
<feature type="transmembrane region" description="Helical" evidence="5">
    <location>
        <begin position="36"/>
        <end position="57"/>
    </location>
</feature>
<dbReference type="GO" id="GO:0006596">
    <property type="term" value="P:polyamine biosynthetic process"/>
    <property type="evidence" value="ECO:0007669"/>
    <property type="project" value="UniProtKB-UniRule"/>
</dbReference>
<evidence type="ECO:0000256" key="1">
    <source>
        <dbReference type="ARBA" id="ARBA00007867"/>
    </source>
</evidence>
<evidence type="ECO:0000256" key="3">
    <source>
        <dbReference type="ARBA" id="ARBA00023115"/>
    </source>
</evidence>
<dbReference type="PROSITE" id="PS51006">
    <property type="entry name" value="PABS_2"/>
    <property type="match status" value="1"/>
</dbReference>
<name>A0A2H0V430_9BACT</name>
<evidence type="ECO:0000313" key="7">
    <source>
        <dbReference type="EMBL" id="PIR93199.1"/>
    </source>
</evidence>
<dbReference type="NCBIfam" id="NF037959">
    <property type="entry name" value="MFS_SpdSyn"/>
    <property type="match status" value="1"/>
</dbReference>
<feature type="transmembrane region" description="Helical" evidence="5">
    <location>
        <begin position="147"/>
        <end position="166"/>
    </location>
</feature>
<keyword evidence="3 4" id="KW-0620">Polyamine biosynthesis</keyword>
<dbReference type="SUPFAM" id="SSF53335">
    <property type="entry name" value="S-adenosyl-L-methionine-dependent methyltransferases"/>
    <property type="match status" value="1"/>
</dbReference>
<dbReference type="InterPro" id="IPR029063">
    <property type="entry name" value="SAM-dependent_MTases_sf"/>
</dbReference>
<evidence type="ECO:0000256" key="4">
    <source>
        <dbReference type="PROSITE-ProRule" id="PRU00354"/>
    </source>
</evidence>
<feature type="transmembrane region" description="Helical" evidence="5">
    <location>
        <begin position="107"/>
        <end position="127"/>
    </location>
</feature>
<dbReference type="PANTHER" id="PTHR43317">
    <property type="entry name" value="THERMOSPERMINE SYNTHASE ACAULIS5"/>
    <property type="match status" value="1"/>
</dbReference>
<feature type="transmembrane region" description="Helical" evidence="5">
    <location>
        <begin position="6"/>
        <end position="24"/>
    </location>
</feature>
<comment type="caution">
    <text evidence="7">The sequence shown here is derived from an EMBL/GenBank/DDBJ whole genome shotgun (WGS) entry which is preliminary data.</text>
</comment>
<dbReference type="CDD" id="cd02440">
    <property type="entry name" value="AdoMet_MTases"/>
    <property type="match status" value="1"/>
</dbReference>
<feature type="transmembrane region" description="Helical" evidence="5">
    <location>
        <begin position="173"/>
        <end position="191"/>
    </location>
</feature>
<dbReference type="EMBL" id="PFAR01000024">
    <property type="protein sequence ID" value="PIR93199.1"/>
    <property type="molecule type" value="Genomic_DNA"/>
</dbReference>
<dbReference type="AlphaFoldDB" id="A0A2H0V430"/>
<comment type="similarity">
    <text evidence="1">Belongs to the spermidine/spermine synthase family.</text>
</comment>
<feature type="domain" description="PABS" evidence="6">
    <location>
        <begin position="207"/>
        <end position="444"/>
    </location>
</feature>
<dbReference type="PANTHER" id="PTHR43317:SF1">
    <property type="entry name" value="THERMOSPERMINE SYNTHASE ACAULIS5"/>
    <property type="match status" value="1"/>
</dbReference>
<feature type="transmembrane region" description="Helical" evidence="5">
    <location>
        <begin position="69"/>
        <end position="95"/>
    </location>
</feature>
<keyword evidence="5" id="KW-0472">Membrane</keyword>
<keyword evidence="5" id="KW-1133">Transmembrane helix</keyword>
<protein>
    <submittedName>
        <fullName evidence="7">Spermidine synthase</fullName>
    </submittedName>
</protein>
<dbReference type="InterPro" id="IPR030374">
    <property type="entry name" value="PABS"/>
</dbReference>
<evidence type="ECO:0000259" key="6">
    <source>
        <dbReference type="PROSITE" id="PS51006"/>
    </source>
</evidence>
<evidence type="ECO:0000313" key="8">
    <source>
        <dbReference type="Proteomes" id="UP000228626"/>
    </source>
</evidence>
<evidence type="ECO:0000256" key="5">
    <source>
        <dbReference type="SAM" id="Phobius"/>
    </source>
</evidence>
<keyword evidence="5" id="KW-0812">Transmembrane</keyword>
<dbReference type="Proteomes" id="UP000228626">
    <property type="component" value="Unassembled WGS sequence"/>
</dbReference>
<evidence type="ECO:0000256" key="2">
    <source>
        <dbReference type="ARBA" id="ARBA00022679"/>
    </source>
</evidence>
<accession>A0A2H0V430</accession>
<sequence>MKKYVLELIVFICGAAVMVLELIGSRVLAPYLGTSIFVWTSLIGIILGSLSLGYYYGGRISDKYPDYKIFSLIIFLSAVCVTFIALLKFLFLTFLMGQVEDIKAGSVIAATVLFAPPSILLGMVSPYAVKLKIKDLAGSGSTVGNLYAISTVGSIAGTFLAGFWLIPQFGNTAILYGIAVVLLGTSILVYARGPLLIKAAILILIMGGMAGHLELKKALADNGVLDIDTQYSRVLIFNGSDYKTNRPVKYMQCDTNSNSAMFLDSGELVFEYTKYYDLAAHFKPDFKKSLMIGGAAYSYPKYYLKKYPNAEIDVVEIDPKLTELAKQYFDLRDNPRLRVYHQDGRIFLNKTENKYDIIFGDAFRSSHSIPYQLTTKESAQAMYGILNDGGAVLINIISAIEGDKGKFLRAEYKTFKSVFPQVYLFYVQTGEALKSQNLMLAALKSEEKPQFANDDKQLNLFLHNLWTAEITDDLPILTDEYAPVDNYIMELL</sequence>
<gene>
    <name evidence="7" type="ORF">COT99_01915</name>
</gene>
<dbReference type="Pfam" id="PF01564">
    <property type="entry name" value="Spermine_synth"/>
    <property type="match status" value="1"/>
</dbReference>
<feature type="active site" description="Proton acceptor" evidence="4">
    <location>
        <position position="361"/>
    </location>
</feature>
<dbReference type="GO" id="GO:0010487">
    <property type="term" value="F:thermospermine synthase activity"/>
    <property type="evidence" value="ECO:0007669"/>
    <property type="project" value="TreeGrafter"/>
</dbReference>
<dbReference type="Gene3D" id="3.40.50.150">
    <property type="entry name" value="Vaccinia Virus protein VP39"/>
    <property type="match status" value="1"/>
</dbReference>
<organism evidence="7 8">
    <name type="scientific">Candidatus Falkowbacteria bacterium CG10_big_fil_rev_8_21_14_0_10_43_10</name>
    <dbReference type="NCBI Taxonomy" id="1974567"/>
    <lineage>
        <taxon>Bacteria</taxon>
        <taxon>Candidatus Falkowiibacteriota</taxon>
    </lineage>
</organism>